<evidence type="ECO:0000313" key="4">
    <source>
        <dbReference type="EMBL" id="KKJ77102.1"/>
    </source>
</evidence>
<keyword evidence="2" id="KW-0808">Transferase</keyword>
<proteinExistence type="inferred from homology"/>
<evidence type="ECO:0000256" key="2">
    <source>
        <dbReference type="ARBA" id="ARBA00022679"/>
    </source>
</evidence>
<evidence type="ECO:0000256" key="1">
    <source>
        <dbReference type="ARBA" id="ARBA00005771"/>
    </source>
</evidence>
<dbReference type="OrthoDB" id="9804504at2"/>
<dbReference type="SUPFAM" id="SSF52540">
    <property type="entry name" value="P-loop containing nucleoside triphosphate hydrolases"/>
    <property type="match status" value="1"/>
</dbReference>
<sequence>MPGIVWISSYPKSGNTWTRIFLANLILNEQEPITPDRVAEVCMSEASKSWTAPLLEEGQSFDDLSFMDIAKLRIEAQKRAVNINKNVVLLKTHNYLGEFSGQPLCNMSATAAAIYIVRDPRDVAVSGADHFGVSLDETIELMSKSSAMSEPDKSQIYEVYSSWSQHVKSWTQVKHNRLIVLRYEDMLADPHKELGSLARKLGVTKDEERIKRAVEFSSFKQLQALEAEKGFIERSHKSEKFFRSGKAGGWREVLTDKQRYRIEKDHKTQMKRFGYL</sequence>
<dbReference type="PATRIC" id="fig|1549748.8.peg.3706"/>
<dbReference type="EMBL" id="LANI01000005">
    <property type="protein sequence ID" value="KKJ77102.1"/>
    <property type="molecule type" value="Genomic_DNA"/>
</dbReference>
<dbReference type="STRING" id="1549748.WH95_08470"/>
<keyword evidence="5" id="KW-1185">Reference proteome</keyword>
<reference evidence="4 5" key="1">
    <citation type="submission" date="2015-03" db="EMBL/GenBank/DDBJ databases">
        <title>Genome sequence of Kiloniella sp. P1-1, isolated from the gut microflora of Pacific white shrimp, Penaeus vannamei.</title>
        <authorList>
            <person name="Shao Z."/>
            <person name="Wang L."/>
            <person name="Li X."/>
        </authorList>
    </citation>
    <scope>NUCLEOTIDE SEQUENCE [LARGE SCALE GENOMIC DNA]</scope>
    <source>
        <strain evidence="4 5">P1-1</strain>
    </source>
</reference>
<comment type="similarity">
    <text evidence="1">Belongs to the sulfotransferase 1 family.</text>
</comment>
<dbReference type="Gene3D" id="3.40.50.300">
    <property type="entry name" value="P-loop containing nucleotide triphosphate hydrolases"/>
    <property type="match status" value="1"/>
</dbReference>
<comment type="caution">
    <text evidence="4">The sequence shown here is derived from an EMBL/GenBank/DDBJ whole genome shotgun (WGS) entry which is preliminary data.</text>
</comment>
<gene>
    <name evidence="4" type="ORF">WH95_08470</name>
</gene>
<evidence type="ECO:0000259" key="3">
    <source>
        <dbReference type="Pfam" id="PF00685"/>
    </source>
</evidence>
<dbReference type="InterPro" id="IPR027417">
    <property type="entry name" value="P-loop_NTPase"/>
</dbReference>
<feature type="domain" description="Sulfotransferase" evidence="3">
    <location>
        <begin position="5"/>
        <end position="274"/>
    </location>
</feature>
<organism evidence="4 5">
    <name type="scientific">Kiloniella litopenaei</name>
    <dbReference type="NCBI Taxonomy" id="1549748"/>
    <lineage>
        <taxon>Bacteria</taxon>
        <taxon>Pseudomonadati</taxon>
        <taxon>Pseudomonadota</taxon>
        <taxon>Alphaproteobacteria</taxon>
        <taxon>Rhodospirillales</taxon>
        <taxon>Kiloniellaceae</taxon>
        <taxon>Kiloniella</taxon>
    </lineage>
</organism>
<dbReference type="AlphaFoldDB" id="A0A0M2R5E8"/>
<dbReference type="GO" id="GO:0008146">
    <property type="term" value="F:sulfotransferase activity"/>
    <property type="evidence" value="ECO:0007669"/>
    <property type="project" value="InterPro"/>
</dbReference>
<dbReference type="Proteomes" id="UP000034491">
    <property type="component" value="Unassembled WGS sequence"/>
</dbReference>
<protein>
    <recommendedName>
        <fullName evidence="3">Sulfotransferase domain-containing protein</fullName>
    </recommendedName>
</protein>
<evidence type="ECO:0000313" key="5">
    <source>
        <dbReference type="Proteomes" id="UP000034491"/>
    </source>
</evidence>
<dbReference type="InterPro" id="IPR000863">
    <property type="entry name" value="Sulfotransferase_dom"/>
</dbReference>
<dbReference type="PANTHER" id="PTHR11783">
    <property type="entry name" value="SULFOTRANSFERASE SULT"/>
    <property type="match status" value="1"/>
</dbReference>
<accession>A0A0M2R5E8</accession>
<dbReference type="Pfam" id="PF00685">
    <property type="entry name" value="Sulfotransfer_1"/>
    <property type="match status" value="1"/>
</dbReference>
<name>A0A0M2R5E8_9PROT</name>